<evidence type="ECO:0000313" key="2">
    <source>
        <dbReference type="EMBL" id="MBC2835465.1"/>
    </source>
</evidence>
<accession>A0A842I778</accession>
<gene>
    <name evidence="2" type="ORF">H7F16_08095</name>
</gene>
<dbReference type="InterPro" id="IPR009506">
    <property type="entry name" value="YjiS-like"/>
</dbReference>
<feature type="domain" description="YjiS-like" evidence="1">
    <location>
        <begin position="25"/>
        <end position="54"/>
    </location>
</feature>
<sequence>MSSRPYALPQSASLPPLSRMLVSVALALAAWEDRRRTRSSLARLDGHLLNDIGLGADRAALECAKPFWRD</sequence>
<name>A0A842I778_9RHOB</name>
<keyword evidence="3" id="KW-1185">Reference proteome</keyword>
<organism evidence="2 3">
    <name type="scientific">Paragemmobacter straminiformis</name>
    <dbReference type="NCBI Taxonomy" id="2045119"/>
    <lineage>
        <taxon>Bacteria</taxon>
        <taxon>Pseudomonadati</taxon>
        <taxon>Pseudomonadota</taxon>
        <taxon>Alphaproteobacteria</taxon>
        <taxon>Rhodobacterales</taxon>
        <taxon>Paracoccaceae</taxon>
        <taxon>Paragemmobacter</taxon>
    </lineage>
</organism>
<comment type="caution">
    <text evidence="2">The sequence shown here is derived from an EMBL/GenBank/DDBJ whole genome shotgun (WGS) entry which is preliminary data.</text>
</comment>
<dbReference type="AlphaFoldDB" id="A0A842I778"/>
<dbReference type="EMBL" id="JACLQD010000002">
    <property type="protein sequence ID" value="MBC2835465.1"/>
    <property type="molecule type" value="Genomic_DNA"/>
</dbReference>
<evidence type="ECO:0000313" key="3">
    <source>
        <dbReference type="Proteomes" id="UP000555411"/>
    </source>
</evidence>
<dbReference type="RefSeq" id="WP_185797064.1">
    <property type="nucleotide sequence ID" value="NZ_JACLQD010000002.1"/>
</dbReference>
<dbReference type="Proteomes" id="UP000555411">
    <property type="component" value="Unassembled WGS sequence"/>
</dbReference>
<dbReference type="Pfam" id="PF06568">
    <property type="entry name" value="YjiS-like"/>
    <property type="match status" value="1"/>
</dbReference>
<proteinExistence type="predicted"/>
<protein>
    <submittedName>
        <fullName evidence="2">DUF1127 domain-containing protein</fullName>
    </submittedName>
</protein>
<evidence type="ECO:0000259" key="1">
    <source>
        <dbReference type="Pfam" id="PF06568"/>
    </source>
</evidence>
<reference evidence="2 3" key="1">
    <citation type="journal article" date="2017" name="Int. J. Syst. Evol. Microbiol.">
        <title>Gemmobacter straminiformis sp. nov., isolated from an artificial fountain.</title>
        <authorList>
            <person name="Kang J.Y."/>
            <person name="Kim M.J."/>
            <person name="Chun J."/>
            <person name="Son K.P."/>
            <person name="Jahng K.Y."/>
        </authorList>
    </citation>
    <scope>NUCLEOTIDE SEQUENCE [LARGE SCALE GENOMIC DNA]</scope>
    <source>
        <strain evidence="2 3">CAM-8</strain>
    </source>
</reference>